<evidence type="ECO:0000256" key="1">
    <source>
        <dbReference type="SAM" id="MobiDB-lite"/>
    </source>
</evidence>
<dbReference type="AlphaFoldDB" id="A0A1I7VE97"/>
<proteinExistence type="predicted"/>
<keyword evidence="2" id="KW-1185">Reference proteome</keyword>
<reference evidence="2" key="1">
    <citation type="submission" date="2012-04" db="EMBL/GenBank/DDBJ databases">
        <title>The Genome Sequence of Loa loa.</title>
        <authorList>
            <consortium name="The Broad Institute Genome Sequencing Platform"/>
            <consortium name="Broad Institute Genome Sequencing Center for Infectious Disease"/>
            <person name="Nutman T.B."/>
            <person name="Fink D.L."/>
            <person name="Russ C."/>
            <person name="Young S."/>
            <person name="Zeng Q."/>
            <person name="Gargeya S."/>
            <person name="Alvarado L."/>
            <person name="Berlin A."/>
            <person name="Chapman S.B."/>
            <person name="Chen Z."/>
            <person name="Freedman E."/>
            <person name="Gellesch M."/>
            <person name="Goldberg J."/>
            <person name="Griggs A."/>
            <person name="Gujja S."/>
            <person name="Heilman E.R."/>
            <person name="Heiman D."/>
            <person name="Howarth C."/>
            <person name="Mehta T."/>
            <person name="Neiman D."/>
            <person name="Pearson M."/>
            <person name="Roberts A."/>
            <person name="Saif S."/>
            <person name="Shea T."/>
            <person name="Shenoy N."/>
            <person name="Sisk P."/>
            <person name="Stolte C."/>
            <person name="Sykes S."/>
            <person name="White J."/>
            <person name="Yandava C."/>
            <person name="Haas B."/>
            <person name="Henn M.R."/>
            <person name="Nusbaum C."/>
            <person name="Birren B."/>
        </authorList>
    </citation>
    <scope>NUCLEOTIDE SEQUENCE [LARGE SCALE GENOMIC DNA]</scope>
</reference>
<organism evidence="2 3">
    <name type="scientific">Loa loa</name>
    <name type="common">Eye worm</name>
    <name type="synonym">Filaria loa</name>
    <dbReference type="NCBI Taxonomy" id="7209"/>
    <lineage>
        <taxon>Eukaryota</taxon>
        <taxon>Metazoa</taxon>
        <taxon>Ecdysozoa</taxon>
        <taxon>Nematoda</taxon>
        <taxon>Chromadorea</taxon>
        <taxon>Rhabditida</taxon>
        <taxon>Spirurina</taxon>
        <taxon>Spiruromorpha</taxon>
        <taxon>Filarioidea</taxon>
        <taxon>Onchocercidae</taxon>
        <taxon>Loa</taxon>
    </lineage>
</organism>
<reference evidence="3" key="2">
    <citation type="submission" date="2016-11" db="UniProtKB">
        <authorList>
            <consortium name="WormBaseParasite"/>
        </authorList>
    </citation>
    <scope>IDENTIFICATION</scope>
</reference>
<name>A0A1I7VE97_LOALO</name>
<dbReference type="Proteomes" id="UP000095285">
    <property type="component" value="Unassembled WGS sequence"/>
</dbReference>
<accession>A0A1I7VE97</accession>
<feature type="region of interest" description="Disordered" evidence="1">
    <location>
        <begin position="1"/>
        <end position="21"/>
    </location>
</feature>
<dbReference type="WBParaSite" id="EN70_1578">
    <property type="protein sequence ID" value="EN70_1578"/>
    <property type="gene ID" value="EN70_1578"/>
</dbReference>
<protein>
    <submittedName>
        <fullName evidence="3">Uncharacterized protein</fullName>
    </submittedName>
</protein>
<evidence type="ECO:0000313" key="2">
    <source>
        <dbReference type="Proteomes" id="UP000095285"/>
    </source>
</evidence>
<evidence type="ECO:0000313" key="3">
    <source>
        <dbReference type="WBParaSite" id="EN70_1578"/>
    </source>
</evidence>
<sequence length="62" mass="7171">MLGYAISPHHTPRFPKTPPQPSMCEVISHHTSKDYSNIRNMPHQVRIIPDYGIVITIRRGDY</sequence>